<dbReference type="Proteomes" id="UP000187550">
    <property type="component" value="Unassembled WGS sequence"/>
</dbReference>
<organism evidence="9 10">
    <name type="scientific">Edaphobacillus lindanitolerans</name>
    <dbReference type="NCBI Taxonomy" id="550447"/>
    <lineage>
        <taxon>Bacteria</taxon>
        <taxon>Bacillati</taxon>
        <taxon>Bacillota</taxon>
        <taxon>Bacilli</taxon>
        <taxon>Bacillales</taxon>
        <taxon>Bacillaceae</taxon>
        <taxon>Edaphobacillus</taxon>
    </lineage>
</organism>
<keyword evidence="10" id="KW-1185">Reference proteome</keyword>
<dbReference type="SUPFAM" id="SSF103473">
    <property type="entry name" value="MFS general substrate transporter"/>
    <property type="match status" value="1"/>
</dbReference>
<keyword evidence="3" id="KW-0813">Transport</keyword>
<feature type="domain" description="Major facilitator superfamily (MFS) profile" evidence="8">
    <location>
        <begin position="9"/>
        <end position="396"/>
    </location>
</feature>
<evidence type="ECO:0000256" key="1">
    <source>
        <dbReference type="ARBA" id="ARBA00004651"/>
    </source>
</evidence>
<comment type="subcellular location">
    <subcellularLocation>
        <location evidence="1">Cell membrane</location>
        <topology evidence="1">Multi-pass membrane protein</topology>
    </subcellularLocation>
</comment>
<keyword evidence="4 7" id="KW-0812">Transmembrane</keyword>
<evidence type="ECO:0000256" key="7">
    <source>
        <dbReference type="SAM" id="Phobius"/>
    </source>
</evidence>
<evidence type="ECO:0000259" key="8">
    <source>
        <dbReference type="PROSITE" id="PS50850"/>
    </source>
</evidence>
<dbReference type="OrthoDB" id="9793283at2"/>
<feature type="transmembrane region" description="Helical" evidence="7">
    <location>
        <begin position="134"/>
        <end position="156"/>
    </location>
</feature>
<feature type="transmembrane region" description="Helical" evidence="7">
    <location>
        <begin position="162"/>
        <end position="182"/>
    </location>
</feature>
<proteinExistence type="inferred from homology"/>
<feature type="transmembrane region" description="Helical" evidence="7">
    <location>
        <begin position="75"/>
        <end position="93"/>
    </location>
</feature>
<gene>
    <name evidence="9" type="ORF">SAMN05428946_0352</name>
</gene>
<evidence type="ECO:0000256" key="5">
    <source>
        <dbReference type="ARBA" id="ARBA00022989"/>
    </source>
</evidence>
<dbReference type="PROSITE" id="PS00216">
    <property type="entry name" value="SUGAR_TRANSPORT_1"/>
    <property type="match status" value="1"/>
</dbReference>
<protein>
    <submittedName>
        <fullName evidence="9">MFS transporter, DHA1 family, multidrug resistance protein</fullName>
    </submittedName>
</protein>
<dbReference type="Gene3D" id="1.20.1250.20">
    <property type="entry name" value="MFS general substrate transporter like domains"/>
    <property type="match status" value="1"/>
</dbReference>
<dbReference type="PANTHER" id="PTHR23504">
    <property type="entry name" value="MAJOR FACILITATOR SUPERFAMILY DOMAIN-CONTAINING PROTEIN 10"/>
    <property type="match status" value="1"/>
</dbReference>
<evidence type="ECO:0000313" key="10">
    <source>
        <dbReference type="Proteomes" id="UP000187550"/>
    </source>
</evidence>
<dbReference type="InterPro" id="IPR036259">
    <property type="entry name" value="MFS_trans_sf"/>
</dbReference>
<feature type="transmembrane region" description="Helical" evidence="7">
    <location>
        <begin position="257"/>
        <end position="276"/>
    </location>
</feature>
<feature type="transmembrane region" description="Helical" evidence="7">
    <location>
        <begin position="351"/>
        <end position="368"/>
    </location>
</feature>
<accession>A0A1U7PHK6</accession>
<dbReference type="STRING" id="550447.SAMN05428946_0352"/>
<evidence type="ECO:0000256" key="6">
    <source>
        <dbReference type="ARBA" id="ARBA00023136"/>
    </source>
</evidence>
<dbReference type="InterPro" id="IPR011701">
    <property type="entry name" value="MFS"/>
</dbReference>
<evidence type="ECO:0000256" key="4">
    <source>
        <dbReference type="ARBA" id="ARBA00022692"/>
    </source>
</evidence>
<feature type="transmembrane region" description="Helical" evidence="7">
    <location>
        <begin position="12"/>
        <end position="32"/>
    </location>
</feature>
<feature type="transmembrane region" description="Helical" evidence="7">
    <location>
        <begin position="99"/>
        <end position="122"/>
    </location>
</feature>
<feature type="transmembrane region" description="Helical" evidence="7">
    <location>
        <begin position="374"/>
        <end position="393"/>
    </location>
</feature>
<feature type="transmembrane region" description="Helical" evidence="7">
    <location>
        <begin position="312"/>
        <end position="330"/>
    </location>
</feature>
<sequence>MAVKSNRFALYILMFNMFIAMSGIGLIIPIMPGFLDTFGAAGQVFGFLIATFAFAQFLFSPLSGNLSDKYGRKKLIIFGLVVFGVSQLIFGLADHLWVLFAARFLSGFGSAFLVPPMMAFVADITTFEERGKGMGWLGASMSLGFMIGPSIGGFLANVSIQFPFFVAFGAAIIAAVSSAFILPDPHAAKQPVKEMEKEEKKEGMPRENVIMQLRRSASMPYFVLLIIMLVFSFGLANFQSTISFYVDKKYNYTPSDIAVLLTVGGFIGVIVQTFVVDPLFKRFGEMQVILVNLAVAAISMIGILFVHTFWTILLVATFFFTATSLLRPAINTLISKMAGDGQGFAAGLMNAYMSLGNMVGPALAGTLFDVNMAYPYVAGMLILSGCLTISAVWSSRNRELLHRLQSHKVQPAG</sequence>
<dbReference type="RefSeq" id="WP_076756651.1">
    <property type="nucleotide sequence ID" value="NZ_FTPL01000001.1"/>
</dbReference>
<dbReference type="GO" id="GO:0022857">
    <property type="term" value="F:transmembrane transporter activity"/>
    <property type="evidence" value="ECO:0007669"/>
    <property type="project" value="InterPro"/>
</dbReference>
<dbReference type="PROSITE" id="PS50850">
    <property type="entry name" value="MFS"/>
    <property type="match status" value="1"/>
</dbReference>
<reference evidence="10" key="1">
    <citation type="submission" date="2017-01" db="EMBL/GenBank/DDBJ databases">
        <authorList>
            <person name="Varghese N."/>
            <person name="Submissions S."/>
        </authorList>
    </citation>
    <scope>NUCLEOTIDE SEQUENCE [LARGE SCALE GENOMIC DNA]</scope>
    <source>
        <strain evidence="10">MNA4</strain>
    </source>
</reference>
<feature type="transmembrane region" description="Helical" evidence="7">
    <location>
        <begin position="44"/>
        <end position="63"/>
    </location>
</feature>
<comment type="similarity">
    <text evidence="2">Belongs to the major facilitator superfamily. TCR/Tet family.</text>
</comment>
<dbReference type="Pfam" id="PF07690">
    <property type="entry name" value="MFS_1"/>
    <property type="match status" value="1"/>
</dbReference>
<feature type="transmembrane region" description="Helical" evidence="7">
    <location>
        <begin position="288"/>
        <end position="306"/>
    </location>
</feature>
<dbReference type="PRINTS" id="PR01035">
    <property type="entry name" value="TCRTETA"/>
</dbReference>
<dbReference type="InterPro" id="IPR001958">
    <property type="entry name" value="Tet-R_TetA/multi-R_MdtG-like"/>
</dbReference>
<evidence type="ECO:0000256" key="2">
    <source>
        <dbReference type="ARBA" id="ARBA00007520"/>
    </source>
</evidence>
<dbReference type="EMBL" id="FTPL01000001">
    <property type="protein sequence ID" value="SIT68321.1"/>
    <property type="molecule type" value="Genomic_DNA"/>
</dbReference>
<keyword evidence="6 7" id="KW-0472">Membrane</keyword>
<evidence type="ECO:0000313" key="9">
    <source>
        <dbReference type="EMBL" id="SIT68321.1"/>
    </source>
</evidence>
<dbReference type="InterPro" id="IPR005829">
    <property type="entry name" value="Sugar_transporter_CS"/>
</dbReference>
<feature type="transmembrane region" description="Helical" evidence="7">
    <location>
        <begin position="221"/>
        <end position="245"/>
    </location>
</feature>
<dbReference type="AlphaFoldDB" id="A0A1U7PHK6"/>
<dbReference type="InterPro" id="IPR020846">
    <property type="entry name" value="MFS_dom"/>
</dbReference>
<dbReference type="PANTHER" id="PTHR23504:SF115">
    <property type="entry name" value="MULTIDRUG RESISTANCE PROTEIN 2"/>
    <property type="match status" value="1"/>
</dbReference>
<keyword evidence="5 7" id="KW-1133">Transmembrane helix</keyword>
<evidence type="ECO:0000256" key="3">
    <source>
        <dbReference type="ARBA" id="ARBA00022448"/>
    </source>
</evidence>
<name>A0A1U7PHK6_9BACI</name>
<dbReference type="CDD" id="cd17325">
    <property type="entry name" value="MFS_MdtG_SLC18_like"/>
    <property type="match status" value="1"/>
</dbReference>
<dbReference type="GO" id="GO:0005886">
    <property type="term" value="C:plasma membrane"/>
    <property type="evidence" value="ECO:0007669"/>
    <property type="project" value="UniProtKB-SubCell"/>
</dbReference>